<dbReference type="CDD" id="cd06225">
    <property type="entry name" value="HAMP"/>
    <property type="match status" value="1"/>
</dbReference>
<dbReference type="Pfam" id="PF08376">
    <property type="entry name" value="NIT"/>
    <property type="match status" value="1"/>
</dbReference>
<dbReference type="SMART" id="SM00304">
    <property type="entry name" value="HAMP"/>
    <property type="match status" value="1"/>
</dbReference>
<keyword evidence="4" id="KW-0597">Phosphoprotein</keyword>
<dbReference type="GO" id="GO:0004673">
    <property type="term" value="F:protein histidine kinase activity"/>
    <property type="evidence" value="ECO:0007669"/>
    <property type="project" value="UniProtKB-EC"/>
</dbReference>
<dbReference type="PANTHER" id="PTHR44936">
    <property type="entry name" value="SENSOR PROTEIN CREC"/>
    <property type="match status" value="1"/>
</dbReference>
<evidence type="ECO:0000256" key="13">
    <source>
        <dbReference type="SAM" id="Phobius"/>
    </source>
</evidence>
<dbReference type="InterPro" id="IPR003660">
    <property type="entry name" value="HAMP_dom"/>
</dbReference>
<dbReference type="Gene3D" id="6.10.340.10">
    <property type="match status" value="1"/>
</dbReference>
<feature type="compositionally biased region" description="Pro residues" evidence="12">
    <location>
        <begin position="876"/>
        <end position="890"/>
    </location>
</feature>
<evidence type="ECO:0000259" key="14">
    <source>
        <dbReference type="PROSITE" id="PS50109"/>
    </source>
</evidence>
<evidence type="ECO:0000256" key="5">
    <source>
        <dbReference type="ARBA" id="ARBA00022679"/>
    </source>
</evidence>
<sequence>MSTPTTKATVSAPRRGRFPRLRDFRVRSKLGLILAVPITAIITLSAISLVDASQREGVADNVNSLARLSGNASDLVHHLQSERTAAVNLLAGLSDVPSYVAQHNGTDVAVNDYKNVRNSLTGVGAAVDGKLKPIDDSLGRLKDLRQEVAPPPKETAGKSIDRISLGAAVFRYDVLIDNLLGFRDTVWQTSDDPGVTDEVRASAAFSRAKEYAAQEQTVVLGFGTKASPAQFRAYQIATAGQQEALREFYNAATPSQRMVVETLVRGPAVQDVERMESQINEAMSVSDRPVAPGDWVRATVGKLEQMRAAESQLDDLAAASATDALNTVRRQVITESALVLATLLLAVVLTLVVARSMVRSLRQLREAAIGVAYEGLPKAVARLRDPEVAGEANPETIAAQLDDPLPVRGRDEFGQVAQAFNVVHREAVRIAAEQAVLRANVSTMFVNLARRSQILVDRLIGHLDRLEKGEEDPDRLAALFQLDHLATRMRRNDENLLVLAGADSTRIQRDPAPLGDVLRAAQSEVEHYTRIEFGVIERDIEIAPHAVNDLVHLVAELFDNATAFSPPDTAVVVDARRVGERAILQVEDRGIGISAEQLASLNDRLANPPMVDVAVSRMMGLVVVARLGNRHAVRVELQPARERGIIAQVLLPAEVLAGGRGNTRNTQSALPPTAAPLALDSAPARANTGSMFATNAAPAPTPGANGTPVNGATIAAALAGGRTELPGRDTGGFATTPPPSGPPQGGAARPVPAWHDLTGAGPAIEDRPAAAPVPAPAGEIDQTTGRLPVRRPGATVDASGEFPAVQSPTTALPTVSPAVGALVPASRPGVPSDDIVEAEIVEDEPVAKGIPRQLPSSPEVPPPADQPTGLLGLVAPPVPPTVSPYAPSAPPGQNRPDVTFEMPTVDPAEAPPTFSGFEPKPAQGDVPADPPRQVSGSTDSAVTGMLPTVAAPGPRTGGHPVVPAPDQATGAMPVVRPGRHSGAFPTVPAPTDVPGASTGTAARAAEQAQPGQVSSGSAQSGAAQAGQAQSGAAQNGAAQTGSGPAASGQPGSTDSPGGPVVAGFSPGQSQSGSFPTQAQPGTAPGQAQSGSAPGQSQSGSFPAQGQTGSFPAQTPAGASAQQGSTPAAETSTQAAASSAPADTEPLKASEPTTAGAQGVTDTGAPAAATPTAGSDPAAQPQAAPATPATPADALSAALPVEDDAEELLIFREMESAWFTTGHDVPELHSEPEPWSFGADTPGAESTPSDAEAVTSGPDPATVVAPLSVQEAPVVAEHTPPPTRISTPVETSAPVPTPAPRRVSPAPPPSADERWQTAADRGWQAASAASAPATGGTTGTGLPRRVPMAQLVPGGVAAGSNVTDKRNPEAVRGLLSAYHRGVQRGRQRPGGEGDAPAPGDEPGQQKTTTPQHTQNGPSKEQKA</sequence>
<feature type="region of interest" description="Disordered" evidence="12">
    <location>
        <begin position="850"/>
        <end position="1199"/>
    </location>
</feature>
<dbReference type="RefSeq" id="WP_197006866.1">
    <property type="nucleotide sequence ID" value="NZ_BONS01000006.1"/>
</dbReference>
<keyword evidence="9" id="KW-0067">ATP-binding</keyword>
<keyword evidence="13" id="KW-0472">Membrane</keyword>
<evidence type="ECO:0000256" key="11">
    <source>
        <dbReference type="ARBA" id="ARBA00023012"/>
    </source>
</evidence>
<dbReference type="PROSITE" id="PS50109">
    <property type="entry name" value="HIS_KIN"/>
    <property type="match status" value="1"/>
</dbReference>
<dbReference type="PROSITE" id="PS50885">
    <property type="entry name" value="HAMP"/>
    <property type="match status" value="1"/>
</dbReference>
<comment type="catalytic activity">
    <reaction evidence="1">
        <text>ATP + protein L-histidine = ADP + protein N-phospho-L-histidine.</text>
        <dbReference type="EC" id="2.7.13.3"/>
    </reaction>
</comment>
<proteinExistence type="predicted"/>
<keyword evidence="17" id="KW-1185">Reference proteome</keyword>
<feature type="domain" description="HAMP" evidence="15">
    <location>
        <begin position="355"/>
        <end position="432"/>
    </location>
</feature>
<dbReference type="InterPro" id="IPR005467">
    <property type="entry name" value="His_kinase_dom"/>
</dbReference>
<dbReference type="GO" id="GO:0005524">
    <property type="term" value="F:ATP binding"/>
    <property type="evidence" value="ECO:0007669"/>
    <property type="project" value="UniProtKB-KW"/>
</dbReference>
<feature type="region of interest" description="Disordered" evidence="12">
    <location>
        <begin position="1374"/>
        <end position="1422"/>
    </location>
</feature>
<dbReference type="Proteomes" id="UP000622552">
    <property type="component" value="Unassembled WGS sequence"/>
</dbReference>
<dbReference type="InterPro" id="IPR013587">
    <property type="entry name" value="Nitrate/nitrite_sensing"/>
</dbReference>
<evidence type="ECO:0000256" key="3">
    <source>
        <dbReference type="ARBA" id="ARBA00012438"/>
    </source>
</evidence>
<feature type="region of interest" description="Disordered" evidence="12">
    <location>
        <begin position="1221"/>
        <end position="1261"/>
    </location>
</feature>
<dbReference type="Pfam" id="PF00672">
    <property type="entry name" value="HAMP"/>
    <property type="match status" value="1"/>
</dbReference>
<evidence type="ECO:0000256" key="12">
    <source>
        <dbReference type="SAM" id="MobiDB-lite"/>
    </source>
</evidence>
<evidence type="ECO:0000256" key="7">
    <source>
        <dbReference type="ARBA" id="ARBA00022741"/>
    </source>
</evidence>
<dbReference type="InterPro" id="IPR003594">
    <property type="entry name" value="HATPase_dom"/>
</dbReference>
<name>A0A8J7GWR1_9ACTN</name>
<feature type="compositionally biased region" description="Low complexity" evidence="12">
    <location>
        <begin position="1124"/>
        <end position="1143"/>
    </location>
</feature>
<evidence type="ECO:0000256" key="8">
    <source>
        <dbReference type="ARBA" id="ARBA00022777"/>
    </source>
</evidence>
<evidence type="ECO:0000256" key="2">
    <source>
        <dbReference type="ARBA" id="ARBA00004370"/>
    </source>
</evidence>
<dbReference type="SMART" id="SM00387">
    <property type="entry name" value="HATPase_c"/>
    <property type="match status" value="1"/>
</dbReference>
<accession>A0A8J7GWR1</accession>
<comment type="caution">
    <text evidence="16">The sequence shown here is derived from an EMBL/GenBank/DDBJ whole genome shotgun (WGS) entry which is preliminary data.</text>
</comment>
<keyword evidence="10 13" id="KW-1133">Transmembrane helix</keyword>
<keyword evidence="5" id="KW-0808">Transferase</keyword>
<dbReference type="EMBL" id="JADOUF010000001">
    <property type="protein sequence ID" value="MBG6140309.1"/>
    <property type="molecule type" value="Genomic_DNA"/>
</dbReference>
<dbReference type="GO" id="GO:0016020">
    <property type="term" value="C:membrane"/>
    <property type="evidence" value="ECO:0007669"/>
    <property type="project" value="UniProtKB-SubCell"/>
</dbReference>
<feature type="transmembrane region" description="Helical" evidence="13">
    <location>
        <begin position="30"/>
        <end position="50"/>
    </location>
</feature>
<dbReference type="GO" id="GO:0000160">
    <property type="term" value="P:phosphorelay signal transduction system"/>
    <property type="evidence" value="ECO:0007669"/>
    <property type="project" value="UniProtKB-KW"/>
</dbReference>
<keyword evidence="6 13" id="KW-0812">Transmembrane</keyword>
<comment type="subcellular location">
    <subcellularLocation>
        <location evidence="2">Membrane</location>
    </subcellularLocation>
</comment>
<organism evidence="16 17">
    <name type="scientific">Longispora fulva</name>
    <dbReference type="NCBI Taxonomy" id="619741"/>
    <lineage>
        <taxon>Bacteria</taxon>
        <taxon>Bacillati</taxon>
        <taxon>Actinomycetota</taxon>
        <taxon>Actinomycetes</taxon>
        <taxon>Micromonosporales</taxon>
        <taxon>Micromonosporaceae</taxon>
        <taxon>Longispora</taxon>
    </lineage>
</organism>
<feature type="compositionally biased region" description="Polar residues" evidence="12">
    <location>
        <begin position="1101"/>
        <end position="1112"/>
    </location>
</feature>
<feature type="domain" description="Histidine kinase" evidence="14">
    <location>
        <begin position="550"/>
        <end position="655"/>
    </location>
</feature>
<keyword evidence="7" id="KW-0547">Nucleotide-binding</keyword>
<dbReference type="SUPFAM" id="SSF55874">
    <property type="entry name" value="ATPase domain of HSP90 chaperone/DNA topoisomerase II/histidine kinase"/>
    <property type="match status" value="1"/>
</dbReference>
<feature type="compositionally biased region" description="Low complexity" evidence="12">
    <location>
        <begin position="1324"/>
        <end position="1334"/>
    </location>
</feature>
<evidence type="ECO:0000259" key="15">
    <source>
        <dbReference type="PROSITE" id="PS50885"/>
    </source>
</evidence>
<dbReference type="EC" id="2.7.13.3" evidence="3"/>
<dbReference type="InterPro" id="IPR050980">
    <property type="entry name" value="2C_sensor_his_kinase"/>
</dbReference>
<feature type="compositionally biased region" description="Polar residues" evidence="12">
    <location>
        <begin position="1403"/>
        <end position="1422"/>
    </location>
</feature>
<evidence type="ECO:0000313" key="16">
    <source>
        <dbReference type="EMBL" id="MBG6140309.1"/>
    </source>
</evidence>
<feature type="compositionally biased region" description="Low complexity" evidence="12">
    <location>
        <begin position="1063"/>
        <end position="1100"/>
    </location>
</feature>
<feature type="compositionally biased region" description="Low complexity" evidence="12">
    <location>
        <begin position="1007"/>
        <end position="1052"/>
    </location>
</feature>
<keyword evidence="8 16" id="KW-0418">Kinase</keyword>
<keyword evidence="11" id="KW-0902">Two-component regulatory system</keyword>
<evidence type="ECO:0000256" key="1">
    <source>
        <dbReference type="ARBA" id="ARBA00000085"/>
    </source>
</evidence>
<reference evidence="16" key="1">
    <citation type="submission" date="2020-11" db="EMBL/GenBank/DDBJ databases">
        <title>Sequencing the genomes of 1000 actinobacteria strains.</title>
        <authorList>
            <person name="Klenk H.-P."/>
        </authorList>
    </citation>
    <scope>NUCLEOTIDE SEQUENCE</scope>
    <source>
        <strain evidence="16">DSM 45356</strain>
    </source>
</reference>
<dbReference type="InterPro" id="IPR036890">
    <property type="entry name" value="HATPase_C_sf"/>
</dbReference>
<protein>
    <recommendedName>
        <fullName evidence="3">histidine kinase</fullName>
        <ecNumber evidence="3">2.7.13.3</ecNumber>
    </recommendedName>
</protein>
<dbReference type="PANTHER" id="PTHR44936:SF9">
    <property type="entry name" value="SENSOR PROTEIN CREC"/>
    <property type="match status" value="1"/>
</dbReference>
<feature type="compositionally biased region" description="Pro residues" evidence="12">
    <location>
        <begin position="1294"/>
        <end position="1309"/>
    </location>
</feature>
<feature type="region of interest" description="Disordered" evidence="12">
    <location>
        <begin position="1276"/>
        <end position="1347"/>
    </location>
</feature>
<dbReference type="Gene3D" id="3.30.565.10">
    <property type="entry name" value="Histidine kinase-like ATPase, C-terminal domain"/>
    <property type="match status" value="1"/>
</dbReference>
<feature type="region of interest" description="Disordered" evidence="12">
    <location>
        <begin position="727"/>
        <end position="788"/>
    </location>
</feature>
<evidence type="ECO:0000313" key="17">
    <source>
        <dbReference type="Proteomes" id="UP000622552"/>
    </source>
</evidence>
<feature type="compositionally biased region" description="Low complexity" evidence="12">
    <location>
        <begin position="1160"/>
        <end position="1199"/>
    </location>
</feature>
<evidence type="ECO:0000256" key="10">
    <source>
        <dbReference type="ARBA" id="ARBA00022989"/>
    </source>
</evidence>
<evidence type="ECO:0000256" key="6">
    <source>
        <dbReference type="ARBA" id="ARBA00022692"/>
    </source>
</evidence>
<gene>
    <name evidence="16" type="ORF">IW245_006503</name>
</gene>
<dbReference type="Pfam" id="PF02518">
    <property type="entry name" value="HATPase_c"/>
    <property type="match status" value="1"/>
</dbReference>
<evidence type="ECO:0000256" key="9">
    <source>
        <dbReference type="ARBA" id="ARBA00022840"/>
    </source>
</evidence>
<evidence type="ECO:0000256" key="4">
    <source>
        <dbReference type="ARBA" id="ARBA00022553"/>
    </source>
</evidence>